<comment type="caution">
    <text evidence="1">The sequence shown here is derived from an EMBL/GenBank/DDBJ whole genome shotgun (WGS) entry which is preliminary data.</text>
</comment>
<gene>
    <name evidence="1" type="ORF">GCM10022200_12810</name>
</gene>
<dbReference type="EMBL" id="BAAAYU010000004">
    <property type="protein sequence ID" value="GAA3631372.1"/>
    <property type="molecule type" value="Genomic_DNA"/>
</dbReference>
<reference evidence="2" key="1">
    <citation type="journal article" date="2019" name="Int. J. Syst. Evol. Microbiol.">
        <title>The Global Catalogue of Microorganisms (GCM) 10K type strain sequencing project: providing services to taxonomists for standard genome sequencing and annotation.</title>
        <authorList>
            <consortium name="The Broad Institute Genomics Platform"/>
            <consortium name="The Broad Institute Genome Sequencing Center for Infectious Disease"/>
            <person name="Wu L."/>
            <person name="Ma J."/>
        </authorList>
    </citation>
    <scope>NUCLEOTIDE SEQUENCE [LARGE SCALE GENOMIC DNA]</scope>
    <source>
        <strain evidence="2">JCM 16544</strain>
    </source>
</reference>
<proteinExistence type="predicted"/>
<evidence type="ECO:0000313" key="1">
    <source>
        <dbReference type="EMBL" id="GAA3631372.1"/>
    </source>
</evidence>
<dbReference type="RefSeq" id="WP_344737152.1">
    <property type="nucleotide sequence ID" value="NZ_BAAAYU010000004.1"/>
</dbReference>
<evidence type="ECO:0000313" key="2">
    <source>
        <dbReference type="Proteomes" id="UP001501697"/>
    </source>
</evidence>
<organism evidence="1 2">
    <name type="scientific">Microbacterium awajiense</name>
    <dbReference type="NCBI Taxonomy" id="415214"/>
    <lineage>
        <taxon>Bacteria</taxon>
        <taxon>Bacillati</taxon>
        <taxon>Actinomycetota</taxon>
        <taxon>Actinomycetes</taxon>
        <taxon>Micrococcales</taxon>
        <taxon>Microbacteriaceae</taxon>
        <taxon>Microbacterium</taxon>
    </lineage>
</organism>
<accession>A0ABP7AFZ6</accession>
<dbReference type="Proteomes" id="UP001501697">
    <property type="component" value="Unassembled WGS sequence"/>
</dbReference>
<protein>
    <recommendedName>
        <fullName evidence="3">NIPSNAP family containing protein</fullName>
    </recommendedName>
</protein>
<evidence type="ECO:0008006" key="3">
    <source>
        <dbReference type="Google" id="ProtNLM"/>
    </source>
</evidence>
<name>A0ABP7AFZ6_9MICO</name>
<sequence length="101" mass="11328">MKTIQLRRYSLVDGEYEAFIEWWRGSIPQVRADAGFTLEFAYGLPESNEFVWAVSVPGDEDAFLAVEAAYMASDARAAAFDGVPQRIAEYNIRFVGEDHSA</sequence>
<keyword evidence="2" id="KW-1185">Reference proteome</keyword>